<protein>
    <recommendedName>
        <fullName evidence="3">HTH tetR-type domain-containing protein</fullName>
    </recommendedName>
</protein>
<keyword evidence="1 2" id="KW-0238">DNA-binding</keyword>
<dbReference type="InterPro" id="IPR009057">
    <property type="entry name" value="Homeodomain-like_sf"/>
</dbReference>
<feature type="DNA-binding region" description="H-T-H motif" evidence="2">
    <location>
        <begin position="32"/>
        <end position="51"/>
    </location>
</feature>
<reference evidence="4 5" key="1">
    <citation type="submission" date="2018-08" db="EMBL/GenBank/DDBJ databases">
        <title>A genome reference for cultivated species of the human gut microbiota.</title>
        <authorList>
            <person name="Zou Y."/>
            <person name="Xue W."/>
            <person name="Luo G."/>
        </authorList>
    </citation>
    <scope>NUCLEOTIDE SEQUENCE [LARGE SCALE GENOMIC DNA]</scope>
    <source>
        <strain evidence="4 5">AF28-26</strain>
    </source>
</reference>
<dbReference type="PANTHER" id="PTHR43479">
    <property type="entry name" value="ACREF/ENVCD OPERON REPRESSOR-RELATED"/>
    <property type="match status" value="1"/>
</dbReference>
<name>A0A412AX21_9FIRM</name>
<organism evidence="4 5">
    <name type="scientific">[Clostridium] leptum</name>
    <dbReference type="NCBI Taxonomy" id="1535"/>
    <lineage>
        <taxon>Bacteria</taxon>
        <taxon>Bacillati</taxon>
        <taxon>Bacillota</taxon>
        <taxon>Clostridia</taxon>
        <taxon>Eubacteriales</taxon>
        <taxon>Oscillospiraceae</taxon>
        <taxon>Oscillospiraceae incertae sedis</taxon>
    </lineage>
</organism>
<dbReference type="InterPro" id="IPR001647">
    <property type="entry name" value="HTH_TetR"/>
</dbReference>
<evidence type="ECO:0000256" key="1">
    <source>
        <dbReference type="ARBA" id="ARBA00023125"/>
    </source>
</evidence>
<dbReference type="EMBL" id="QRTC01000025">
    <property type="protein sequence ID" value="RGQ40711.1"/>
    <property type="molecule type" value="Genomic_DNA"/>
</dbReference>
<proteinExistence type="predicted"/>
<dbReference type="Proteomes" id="UP000284751">
    <property type="component" value="Unassembled WGS sequence"/>
</dbReference>
<accession>A0A412AX21</accession>
<dbReference type="PANTHER" id="PTHR43479:SF7">
    <property type="entry name" value="TETR-FAMILY TRANSCRIPTIONAL REGULATOR"/>
    <property type="match status" value="1"/>
</dbReference>
<comment type="caution">
    <text evidence="4">The sequence shown here is derived from an EMBL/GenBank/DDBJ whole genome shotgun (WGS) entry which is preliminary data.</text>
</comment>
<evidence type="ECO:0000313" key="4">
    <source>
        <dbReference type="EMBL" id="RGQ40711.1"/>
    </source>
</evidence>
<dbReference type="GO" id="GO:0003677">
    <property type="term" value="F:DNA binding"/>
    <property type="evidence" value="ECO:0007669"/>
    <property type="project" value="UniProtKB-UniRule"/>
</dbReference>
<gene>
    <name evidence="4" type="ORF">DWY99_07465</name>
</gene>
<evidence type="ECO:0000313" key="5">
    <source>
        <dbReference type="Proteomes" id="UP000284751"/>
    </source>
</evidence>
<dbReference type="InterPro" id="IPR050624">
    <property type="entry name" value="HTH-type_Tx_Regulator"/>
</dbReference>
<dbReference type="Gene3D" id="1.10.357.10">
    <property type="entry name" value="Tetracycline Repressor, domain 2"/>
    <property type="match status" value="1"/>
</dbReference>
<dbReference type="SUPFAM" id="SSF46689">
    <property type="entry name" value="Homeodomain-like"/>
    <property type="match status" value="1"/>
</dbReference>
<sequence length="189" mass="21825">MEKMDARKRYTQMVLKQSFLKLLKEKPVNRITVKEVCALAQLNRATFYAHYSDCFALMESIENELIDAFEKSLRYVNSFDVTALIEAIYDMVDQNQAACRALILGNTNSTVLMRMIALAKEDSIAYWRKELPKASETELEMMYTHLSNGLMHVVVEGYDKYNKEEMIRFVSRVVKASLSLLRLPAMPFA</sequence>
<dbReference type="AlphaFoldDB" id="A0A412AX21"/>
<evidence type="ECO:0000256" key="2">
    <source>
        <dbReference type="PROSITE-ProRule" id="PRU00335"/>
    </source>
</evidence>
<dbReference type="PROSITE" id="PS50977">
    <property type="entry name" value="HTH_TETR_2"/>
    <property type="match status" value="1"/>
</dbReference>
<feature type="domain" description="HTH tetR-type" evidence="3">
    <location>
        <begin position="9"/>
        <end position="69"/>
    </location>
</feature>
<evidence type="ECO:0000259" key="3">
    <source>
        <dbReference type="PROSITE" id="PS50977"/>
    </source>
</evidence>